<protein>
    <submittedName>
        <fullName evidence="1">Uncharacterized protein</fullName>
    </submittedName>
</protein>
<evidence type="ECO:0000313" key="2">
    <source>
        <dbReference type="Proteomes" id="UP000192796"/>
    </source>
</evidence>
<sequence>MDGNAERNIPVSELLELLEEMRNTLLNTSEIINLLLNHKYSYLNKISLAKSLTTSFISQNNY</sequence>
<name>A0A1V9FLM6_9BACT</name>
<evidence type="ECO:0000313" key="1">
    <source>
        <dbReference type="EMBL" id="OQP59252.1"/>
    </source>
</evidence>
<organism evidence="1 2">
    <name type="scientific">Niastella vici</name>
    <dbReference type="NCBI Taxonomy" id="1703345"/>
    <lineage>
        <taxon>Bacteria</taxon>
        <taxon>Pseudomonadati</taxon>
        <taxon>Bacteroidota</taxon>
        <taxon>Chitinophagia</taxon>
        <taxon>Chitinophagales</taxon>
        <taxon>Chitinophagaceae</taxon>
        <taxon>Niastella</taxon>
    </lineage>
</organism>
<reference evidence="1 2" key="1">
    <citation type="submission" date="2016-03" db="EMBL/GenBank/DDBJ databases">
        <title>Niastella vici sp. nov., isolated from farmland soil.</title>
        <authorList>
            <person name="Chen L."/>
            <person name="Wang D."/>
            <person name="Yang S."/>
            <person name="Wang G."/>
        </authorList>
    </citation>
    <scope>NUCLEOTIDE SEQUENCE [LARGE SCALE GENOMIC DNA]</scope>
    <source>
        <strain evidence="1 2">DJ57</strain>
    </source>
</reference>
<gene>
    <name evidence="1" type="ORF">A3860_38010</name>
</gene>
<dbReference type="STRING" id="1703345.A3860_38010"/>
<proteinExistence type="predicted"/>
<dbReference type="AlphaFoldDB" id="A0A1V9FLM6"/>
<comment type="caution">
    <text evidence="1">The sequence shown here is derived from an EMBL/GenBank/DDBJ whole genome shotgun (WGS) entry which is preliminary data.</text>
</comment>
<dbReference type="Proteomes" id="UP000192796">
    <property type="component" value="Unassembled WGS sequence"/>
</dbReference>
<dbReference type="EMBL" id="LVYD01000083">
    <property type="protein sequence ID" value="OQP59252.1"/>
    <property type="molecule type" value="Genomic_DNA"/>
</dbReference>
<keyword evidence="2" id="KW-1185">Reference proteome</keyword>
<accession>A0A1V9FLM6</accession>